<evidence type="ECO:0000259" key="1">
    <source>
        <dbReference type="PROSITE" id="PS50404"/>
    </source>
</evidence>
<dbReference type="PROSITE" id="PS50404">
    <property type="entry name" value="GST_NTER"/>
    <property type="match status" value="1"/>
</dbReference>
<name>A0A4R2GMJ9_9HYPH</name>
<dbReference type="Proteomes" id="UP000294881">
    <property type="component" value="Unassembled WGS sequence"/>
</dbReference>
<dbReference type="EMBL" id="SLWL01000016">
    <property type="protein sequence ID" value="TCO09995.1"/>
    <property type="molecule type" value="Genomic_DNA"/>
</dbReference>
<evidence type="ECO:0000313" key="4">
    <source>
        <dbReference type="Proteomes" id="UP000294881"/>
    </source>
</evidence>
<dbReference type="PANTHER" id="PTHR44051">
    <property type="entry name" value="GLUTATHIONE S-TRANSFERASE-RELATED"/>
    <property type="match status" value="1"/>
</dbReference>
<dbReference type="InterPro" id="IPR036282">
    <property type="entry name" value="Glutathione-S-Trfase_C_sf"/>
</dbReference>
<dbReference type="CDD" id="cd03057">
    <property type="entry name" value="GST_N_Beta"/>
    <property type="match status" value="1"/>
</dbReference>
<dbReference type="InterPro" id="IPR036249">
    <property type="entry name" value="Thioredoxin-like_sf"/>
</dbReference>
<organism evidence="3 4">
    <name type="scientific">Camelimonas lactis</name>
    <dbReference type="NCBI Taxonomy" id="659006"/>
    <lineage>
        <taxon>Bacteria</taxon>
        <taxon>Pseudomonadati</taxon>
        <taxon>Pseudomonadota</taxon>
        <taxon>Alphaproteobacteria</taxon>
        <taxon>Hyphomicrobiales</taxon>
        <taxon>Chelatococcaceae</taxon>
        <taxon>Camelimonas</taxon>
    </lineage>
</organism>
<reference evidence="3 4" key="1">
    <citation type="submission" date="2019-03" db="EMBL/GenBank/DDBJ databases">
        <title>Genomic Encyclopedia of Type Strains, Phase IV (KMG-IV): sequencing the most valuable type-strain genomes for metagenomic binning, comparative biology and taxonomic classification.</title>
        <authorList>
            <person name="Goeker M."/>
        </authorList>
    </citation>
    <scope>NUCLEOTIDE SEQUENCE [LARGE SCALE GENOMIC DNA]</scope>
    <source>
        <strain evidence="3 4">DSM 22958</strain>
    </source>
</reference>
<accession>A0A4R2GMJ9</accession>
<keyword evidence="4" id="KW-1185">Reference proteome</keyword>
<dbReference type="AlphaFoldDB" id="A0A4R2GMJ9"/>
<protein>
    <submittedName>
        <fullName evidence="3">Glutathione S-transferase</fullName>
    </submittedName>
</protein>
<dbReference type="InterPro" id="IPR004045">
    <property type="entry name" value="Glutathione_S-Trfase_N"/>
</dbReference>
<feature type="domain" description="GST C-terminal" evidence="2">
    <location>
        <begin position="129"/>
        <end position="250"/>
    </location>
</feature>
<comment type="caution">
    <text evidence="3">The sequence shown here is derived from an EMBL/GenBank/DDBJ whole genome shotgun (WGS) entry which is preliminary data.</text>
</comment>
<feature type="domain" description="GST N-terminal" evidence="1">
    <location>
        <begin position="43"/>
        <end position="124"/>
    </location>
</feature>
<dbReference type="Pfam" id="PF13409">
    <property type="entry name" value="GST_N_2"/>
    <property type="match status" value="1"/>
</dbReference>
<dbReference type="SUPFAM" id="SSF47616">
    <property type="entry name" value="GST C-terminal domain-like"/>
    <property type="match status" value="1"/>
</dbReference>
<gene>
    <name evidence="3" type="ORF">EV666_11629</name>
</gene>
<evidence type="ECO:0000259" key="2">
    <source>
        <dbReference type="PROSITE" id="PS50405"/>
    </source>
</evidence>
<dbReference type="SFLD" id="SFLDG01150">
    <property type="entry name" value="Main.1:_Beta-like"/>
    <property type="match status" value="1"/>
</dbReference>
<dbReference type="SFLD" id="SFLDG00358">
    <property type="entry name" value="Main_(cytGST)"/>
    <property type="match status" value="1"/>
</dbReference>
<dbReference type="InterPro" id="IPR040079">
    <property type="entry name" value="Glutathione_S-Trfase"/>
</dbReference>
<dbReference type="GO" id="GO:0016740">
    <property type="term" value="F:transferase activity"/>
    <property type="evidence" value="ECO:0007669"/>
    <property type="project" value="UniProtKB-KW"/>
</dbReference>
<dbReference type="Gene3D" id="1.20.1050.10">
    <property type="match status" value="1"/>
</dbReference>
<evidence type="ECO:0000313" key="3">
    <source>
        <dbReference type="EMBL" id="TCO09995.1"/>
    </source>
</evidence>
<sequence length="250" mass="27033">MATLANAAAGAVRDKLLFARAGFYRKTASTPALAFAGAPSKVSDMKLFYAPGACSIGIHALLEETGKPYEAIRLNLSEGDQRKPEYAAVNPKGKVPALVRDDGRLLTEFAAIAWWIGLANPELKLIPQGIDAQAQALSTLSYITGTVHPQGFTRMFRPNYFTPHEAEYDAIRALGAENANKGLAILSQELGEKSYVAGDLSVADYALFYVTWWKAFRLKEELPANLAAHYARMLARPAVQRALAAEGFGG</sequence>
<dbReference type="PROSITE" id="PS50405">
    <property type="entry name" value="GST_CTER"/>
    <property type="match status" value="1"/>
</dbReference>
<proteinExistence type="predicted"/>
<dbReference type="InterPro" id="IPR010987">
    <property type="entry name" value="Glutathione-S-Trfase_C-like"/>
</dbReference>
<dbReference type="PANTHER" id="PTHR44051:SF8">
    <property type="entry name" value="GLUTATHIONE S-TRANSFERASE GSTA"/>
    <property type="match status" value="1"/>
</dbReference>
<keyword evidence="3" id="KW-0808">Transferase</keyword>
<dbReference type="Gene3D" id="3.40.30.10">
    <property type="entry name" value="Glutaredoxin"/>
    <property type="match status" value="1"/>
</dbReference>
<dbReference type="SFLD" id="SFLDS00019">
    <property type="entry name" value="Glutathione_Transferase_(cytos"/>
    <property type="match status" value="1"/>
</dbReference>
<dbReference type="SUPFAM" id="SSF52833">
    <property type="entry name" value="Thioredoxin-like"/>
    <property type="match status" value="1"/>
</dbReference>